<comment type="caution">
    <text evidence="2">The sequence shown here is derived from an EMBL/GenBank/DDBJ whole genome shotgun (WGS) entry which is preliminary data.</text>
</comment>
<keyword evidence="1" id="KW-0472">Membrane</keyword>
<feature type="transmembrane region" description="Helical" evidence="1">
    <location>
        <begin position="12"/>
        <end position="33"/>
    </location>
</feature>
<name>A0ABP7IHD8_9PSEU</name>
<dbReference type="Proteomes" id="UP001501624">
    <property type="component" value="Unassembled WGS sequence"/>
</dbReference>
<protein>
    <recommendedName>
        <fullName evidence="4">DUF2637 domain-containing protein</fullName>
    </recommendedName>
</protein>
<evidence type="ECO:0000256" key="1">
    <source>
        <dbReference type="SAM" id="Phobius"/>
    </source>
</evidence>
<keyword evidence="1" id="KW-1133">Transmembrane helix</keyword>
<dbReference type="RefSeq" id="WP_237338114.1">
    <property type="nucleotide sequence ID" value="NZ_BAABCM010000005.1"/>
</dbReference>
<sequence>MEDDLEADFARGCLRAFLYALVGFAWFFAAHQAVWWYSRACDIPNGPLPNPGILLALIIDLVALALAARLVHRLHRRLWPRLRWWTPVLLVGWSC</sequence>
<evidence type="ECO:0000313" key="2">
    <source>
        <dbReference type="EMBL" id="GAA3818505.1"/>
    </source>
</evidence>
<reference evidence="3" key="1">
    <citation type="journal article" date="2019" name="Int. J. Syst. Evol. Microbiol.">
        <title>The Global Catalogue of Microorganisms (GCM) 10K type strain sequencing project: providing services to taxonomists for standard genome sequencing and annotation.</title>
        <authorList>
            <consortium name="The Broad Institute Genomics Platform"/>
            <consortium name="The Broad Institute Genome Sequencing Center for Infectious Disease"/>
            <person name="Wu L."/>
            <person name="Ma J."/>
        </authorList>
    </citation>
    <scope>NUCLEOTIDE SEQUENCE [LARGE SCALE GENOMIC DNA]</scope>
    <source>
        <strain evidence="3">JCM 17017</strain>
    </source>
</reference>
<accession>A0ABP7IHD8</accession>
<dbReference type="EMBL" id="BAABCM010000005">
    <property type="protein sequence ID" value="GAA3818505.1"/>
    <property type="molecule type" value="Genomic_DNA"/>
</dbReference>
<gene>
    <name evidence="2" type="ORF">GCM10022380_41560</name>
</gene>
<feature type="transmembrane region" description="Helical" evidence="1">
    <location>
        <begin position="53"/>
        <end position="71"/>
    </location>
</feature>
<evidence type="ECO:0008006" key="4">
    <source>
        <dbReference type="Google" id="ProtNLM"/>
    </source>
</evidence>
<organism evidence="2 3">
    <name type="scientific">Amycolatopsis tucumanensis</name>
    <dbReference type="NCBI Taxonomy" id="401106"/>
    <lineage>
        <taxon>Bacteria</taxon>
        <taxon>Bacillati</taxon>
        <taxon>Actinomycetota</taxon>
        <taxon>Actinomycetes</taxon>
        <taxon>Pseudonocardiales</taxon>
        <taxon>Pseudonocardiaceae</taxon>
        <taxon>Amycolatopsis</taxon>
    </lineage>
</organism>
<keyword evidence="3" id="KW-1185">Reference proteome</keyword>
<evidence type="ECO:0000313" key="3">
    <source>
        <dbReference type="Proteomes" id="UP001501624"/>
    </source>
</evidence>
<keyword evidence="1" id="KW-0812">Transmembrane</keyword>
<proteinExistence type="predicted"/>